<evidence type="ECO:0000313" key="1">
    <source>
        <dbReference type="EMBL" id="EMS32018.1"/>
    </source>
</evidence>
<gene>
    <name evidence="1" type="ORF">C943_01583</name>
</gene>
<accession>M7XBN3</accession>
<dbReference type="EMBL" id="AMZY02000015">
    <property type="protein sequence ID" value="EMS32018.1"/>
    <property type="molecule type" value="Genomic_DNA"/>
</dbReference>
<proteinExistence type="predicted"/>
<comment type="caution">
    <text evidence="1">The sequence shown here is derived from an EMBL/GenBank/DDBJ whole genome shotgun (WGS) entry which is preliminary data.</text>
</comment>
<protein>
    <submittedName>
        <fullName evidence="1">Uncharacterized protein</fullName>
    </submittedName>
</protein>
<reference evidence="1" key="1">
    <citation type="submission" date="2013-01" db="EMBL/GenBank/DDBJ databases">
        <title>Genome assembly of Mariniradius saccharolyticus AK6.</title>
        <authorList>
            <person name="Vaidya B."/>
            <person name="Khatri I."/>
            <person name="Tanuku N.R.S."/>
            <person name="Subramanian S."/>
            <person name="Pinnaka A."/>
        </authorList>
    </citation>
    <scope>NUCLEOTIDE SEQUENCE [LARGE SCALE GENOMIC DNA]</scope>
    <source>
        <strain evidence="1">AK6</strain>
    </source>
</reference>
<keyword evidence="2" id="KW-1185">Reference proteome</keyword>
<dbReference type="InParanoid" id="M7XBN3"/>
<organism evidence="1 2">
    <name type="scientific">Mariniradius saccharolyticus AK6</name>
    <dbReference type="NCBI Taxonomy" id="1239962"/>
    <lineage>
        <taxon>Bacteria</taxon>
        <taxon>Pseudomonadati</taxon>
        <taxon>Bacteroidota</taxon>
        <taxon>Cytophagia</taxon>
        <taxon>Cytophagales</taxon>
        <taxon>Cyclobacteriaceae</taxon>
        <taxon>Mariniradius</taxon>
    </lineage>
</organism>
<dbReference type="AlphaFoldDB" id="M7XBN3"/>
<dbReference type="Proteomes" id="UP000010953">
    <property type="component" value="Unassembled WGS sequence"/>
</dbReference>
<name>M7XBN3_9BACT</name>
<evidence type="ECO:0000313" key="2">
    <source>
        <dbReference type="Proteomes" id="UP000010953"/>
    </source>
</evidence>
<sequence>MIFEPVILEARAEVVPTQMVLQAVWDQLARGIMALQLQTLPAIHKEDLVQAEVERDRQDHKGREIPQSAEMVVWVYSFPSLTLVFFMLAAEVEWVKGLVQINVRVQVAQV</sequence>